<sequence>MEVAGHLPAKDKAALARTARAYHQTLPNAGREHNQLQKLVRQFNAGHGRAAPQAIDDALRLLASPLHSADHQELSRHLATYLQRQLSELSEGTRDVEHLKKTIEQTLSLIDTSPRQSMKLAGAMASLLNFTRAPVLATTGLAASSKLREVVTSAQPMGMRTTKDQMAWTLRNMNLHGLQHLPEEDRSAALKQHISAMESLYATNYTPSIPMINPLSSATRAVASLRASEQDELMARLNKLQRWA</sequence>
<name>A0ABN5JU60_9PSED</name>
<organism evidence="1 2">
    <name type="scientific">Pseudomonas rhizophila</name>
    <dbReference type="NCBI Taxonomy" id="2045200"/>
    <lineage>
        <taxon>Bacteria</taxon>
        <taxon>Pseudomonadati</taxon>
        <taxon>Pseudomonadota</taxon>
        <taxon>Gammaproteobacteria</taxon>
        <taxon>Pseudomonadales</taxon>
        <taxon>Pseudomonadaceae</taxon>
        <taxon>Pseudomonas</taxon>
    </lineage>
</organism>
<reference evidence="1 2" key="1">
    <citation type="journal article" date="2018" name="Front. Microbiol.">
        <title>Pseudomonas rhizophila S211, a New Plant Growth-Promoting Rhizobacterium with Potential in Pesticide-Bioremediation.</title>
        <authorList>
            <person name="Hassen W."/>
            <person name="Neifar M."/>
            <person name="Cherif H."/>
            <person name="Najjari A."/>
            <person name="Chouchane H."/>
            <person name="Driouich R.C."/>
            <person name="Salah A."/>
            <person name="Naili F."/>
            <person name="Mosbah A."/>
            <person name="Souissi Y."/>
            <person name="Raddadi N."/>
            <person name="Ouzari H.I."/>
            <person name="Fava F."/>
            <person name="Cherif A."/>
        </authorList>
    </citation>
    <scope>NUCLEOTIDE SEQUENCE [LARGE SCALE GENOMIC DNA]</scope>
    <source>
        <strain evidence="1 2">S211</strain>
    </source>
</reference>
<accession>A0ABN5JU60</accession>
<dbReference type="EMBL" id="CP024081">
    <property type="protein sequence ID" value="AVU76736.1"/>
    <property type="molecule type" value="Genomic_DNA"/>
</dbReference>
<gene>
    <name evidence="1" type="ORF">CRX69_16620</name>
</gene>
<evidence type="ECO:0000313" key="2">
    <source>
        <dbReference type="Proteomes" id="UP000241936"/>
    </source>
</evidence>
<protein>
    <submittedName>
        <fullName evidence="1">Uncharacterized protein</fullName>
    </submittedName>
</protein>
<keyword evidence="2" id="KW-1185">Reference proteome</keyword>
<evidence type="ECO:0000313" key="1">
    <source>
        <dbReference type="EMBL" id="AVU76736.1"/>
    </source>
</evidence>
<proteinExistence type="predicted"/>
<dbReference type="Proteomes" id="UP000241936">
    <property type="component" value="Chromosome"/>
</dbReference>